<dbReference type="SUPFAM" id="SSF89562">
    <property type="entry name" value="RraA-like"/>
    <property type="match status" value="1"/>
</dbReference>
<accession>A0A387FTB4</accession>
<evidence type="ECO:0000256" key="5">
    <source>
        <dbReference type="PIRSR" id="PIRSR605493-1"/>
    </source>
</evidence>
<sequence>MAANERHKGNAGFLSDDRIGTTPKKIDTSIIERFRKLNDITGTISDYLDEKGVRGVVGASLLKPTIGDRTIVGRAVTVRNTPQPLDAYRSVSENDNLMSEVEAMHQAEPGDVLVIQGLSDVSNMGGIMATVASRQGIVGAVVDGGVRDVGHSRKLNFPIWSKDLTPITGKWRCATQEINGVVNIMGVSVTPGDLIVADETGVCFVPQDLILPVLELCEAADAKEANWVKHLDEGMSIPDLVQKLYQNFPHQKNQRQG</sequence>
<dbReference type="OrthoDB" id="9812532at2"/>
<proteinExistence type="predicted"/>
<protein>
    <recommendedName>
        <fullName evidence="2">Putative 4-hydroxy-4-methyl-2-oxoglutarate aldolase</fullName>
    </recommendedName>
    <alternativeName>
        <fullName evidence="3">Regulator of ribonuclease activity homolog</fullName>
    </alternativeName>
    <alternativeName>
        <fullName evidence="4">RraA-like protein</fullName>
    </alternativeName>
</protein>
<feature type="binding site" evidence="5">
    <location>
        <position position="148"/>
    </location>
    <ligand>
        <name>Mg(2+)</name>
        <dbReference type="ChEBI" id="CHEBI:18420"/>
    </ligand>
</feature>
<dbReference type="AlphaFoldDB" id="A0A387FTB4"/>
<dbReference type="GO" id="GO:0046872">
    <property type="term" value="F:metal ion binding"/>
    <property type="evidence" value="ECO:0007669"/>
    <property type="project" value="UniProtKB-KW"/>
</dbReference>
<keyword evidence="5" id="KW-0479">Metal-binding</keyword>
<dbReference type="InterPro" id="IPR005493">
    <property type="entry name" value="RraA/RraA-like"/>
</dbReference>
<geneLocation type="plasmid" evidence="7">
    <name>prccge525c</name>
</geneLocation>
<dbReference type="InterPro" id="IPR036704">
    <property type="entry name" value="RraA/RraA-like_sf"/>
</dbReference>
<dbReference type="PANTHER" id="PTHR33254">
    <property type="entry name" value="4-HYDROXY-4-METHYL-2-OXOGLUTARATE ALDOLASE 3-RELATED"/>
    <property type="match status" value="1"/>
</dbReference>
<dbReference type="CDD" id="cd16841">
    <property type="entry name" value="RraA_family"/>
    <property type="match status" value="1"/>
</dbReference>
<gene>
    <name evidence="6" type="ORF">CCGE525_23615</name>
</gene>
<dbReference type="KEGG" id="rjg:CCGE525_23615"/>
<evidence type="ECO:0000256" key="2">
    <source>
        <dbReference type="ARBA" id="ARBA00016549"/>
    </source>
</evidence>
<feature type="binding site" evidence="5">
    <location>
        <position position="147"/>
    </location>
    <ligand>
        <name>substrate</name>
    </ligand>
</feature>
<keyword evidence="6" id="KW-0614">Plasmid</keyword>
<evidence type="ECO:0000256" key="3">
    <source>
        <dbReference type="ARBA" id="ARBA00029596"/>
    </source>
</evidence>
<evidence type="ECO:0000256" key="1">
    <source>
        <dbReference type="ARBA" id="ARBA00001968"/>
    </source>
</evidence>
<comment type="cofactor">
    <cofactor evidence="1">
        <name>a divalent metal cation</name>
        <dbReference type="ChEBI" id="CHEBI:60240"/>
    </cofactor>
</comment>
<dbReference type="PANTHER" id="PTHR33254:SF4">
    <property type="entry name" value="4-HYDROXY-4-METHYL-2-OXOGLUTARATE ALDOLASE 3-RELATED"/>
    <property type="match status" value="1"/>
</dbReference>
<comment type="cofactor">
    <cofactor evidence="5">
        <name>Mg(2+)</name>
        <dbReference type="ChEBI" id="CHEBI:18420"/>
    </cofactor>
</comment>
<dbReference type="EMBL" id="CP032695">
    <property type="protein sequence ID" value="AYG61858.1"/>
    <property type="molecule type" value="Genomic_DNA"/>
</dbReference>
<name>A0A387FTB4_9HYPH</name>
<dbReference type="Proteomes" id="UP000282195">
    <property type="component" value="Plasmid pRCCGE525c"/>
</dbReference>
<evidence type="ECO:0000313" key="6">
    <source>
        <dbReference type="EMBL" id="AYG61858.1"/>
    </source>
</evidence>
<reference evidence="6 7" key="1">
    <citation type="submission" date="2018-10" db="EMBL/GenBank/DDBJ databases">
        <title>Rhizobium etli, R. leguminosarum and a new Rhizobium genospecies from Phaseolus dumosus.</title>
        <authorList>
            <person name="Ramirez-Puebla S.T."/>
            <person name="Rogel-Hernandez M.A."/>
            <person name="Guerrero G."/>
            <person name="Ormeno-Orrillo E."/>
            <person name="Martinez-Romero J.C."/>
            <person name="Negrete-Yankelevich S."/>
            <person name="Martinez-Romero E."/>
        </authorList>
    </citation>
    <scope>NUCLEOTIDE SEQUENCE [LARGE SCALE GENOMIC DNA]</scope>
    <source>
        <strain evidence="6 7">CCGE525</strain>
        <plasmid evidence="7">prccge525c</plasmid>
    </source>
</reference>
<keyword evidence="7" id="KW-1185">Reference proteome</keyword>
<keyword evidence="5" id="KW-0460">Magnesium</keyword>
<feature type="binding site" evidence="5">
    <location>
        <begin position="125"/>
        <end position="128"/>
    </location>
    <ligand>
        <name>substrate</name>
    </ligand>
</feature>
<organism evidence="6 7">
    <name type="scientific">Rhizobium jaguaris</name>
    <dbReference type="NCBI Taxonomy" id="1312183"/>
    <lineage>
        <taxon>Bacteria</taxon>
        <taxon>Pseudomonadati</taxon>
        <taxon>Pseudomonadota</taxon>
        <taxon>Alphaproteobacteria</taxon>
        <taxon>Hyphomicrobiales</taxon>
        <taxon>Rhizobiaceae</taxon>
        <taxon>Rhizobium/Agrobacterium group</taxon>
        <taxon>Rhizobium</taxon>
    </lineage>
</organism>
<evidence type="ECO:0000313" key="7">
    <source>
        <dbReference type="Proteomes" id="UP000282195"/>
    </source>
</evidence>
<dbReference type="RefSeq" id="WP_120706794.1">
    <property type="nucleotide sequence ID" value="NZ_CP032695.1"/>
</dbReference>
<dbReference type="Gene3D" id="3.50.30.40">
    <property type="entry name" value="Ribonuclease E inhibitor RraA/RraA-like"/>
    <property type="match status" value="1"/>
</dbReference>
<evidence type="ECO:0000256" key="4">
    <source>
        <dbReference type="ARBA" id="ARBA00030169"/>
    </source>
</evidence>
<dbReference type="Pfam" id="PF03737">
    <property type="entry name" value="RraA-like"/>
    <property type="match status" value="1"/>
</dbReference>